<reference evidence="4" key="1">
    <citation type="journal article" date="2015" name="Nature">
        <title>Complex archaea that bridge the gap between prokaryotes and eukaryotes.</title>
        <authorList>
            <person name="Spang A."/>
            <person name="Saw J.H."/>
            <person name="Jorgensen S.L."/>
            <person name="Zaremba-Niedzwiedzka K."/>
            <person name="Martijn J."/>
            <person name="Lind A.E."/>
            <person name="van Eijk R."/>
            <person name="Schleper C."/>
            <person name="Guy L."/>
            <person name="Ettema T.J."/>
        </authorList>
    </citation>
    <scope>NUCLEOTIDE SEQUENCE</scope>
</reference>
<feature type="domain" description="N-acetylmuramoyl-L-alanine amidase" evidence="2">
    <location>
        <begin position="1"/>
        <end position="138"/>
    </location>
</feature>
<evidence type="ECO:0000313" key="4">
    <source>
        <dbReference type="EMBL" id="KKL71329.1"/>
    </source>
</evidence>
<protein>
    <recommendedName>
        <fullName evidence="5">Peptidoglycan recognition protein family domain-containing protein</fullName>
    </recommendedName>
</protein>
<dbReference type="GO" id="GO:0008270">
    <property type="term" value="F:zinc ion binding"/>
    <property type="evidence" value="ECO:0007669"/>
    <property type="project" value="InterPro"/>
</dbReference>
<evidence type="ECO:0000256" key="1">
    <source>
        <dbReference type="ARBA" id="ARBA00007553"/>
    </source>
</evidence>
<organism evidence="4">
    <name type="scientific">marine sediment metagenome</name>
    <dbReference type="NCBI Taxonomy" id="412755"/>
    <lineage>
        <taxon>unclassified sequences</taxon>
        <taxon>metagenomes</taxon>
        <taxon>ecological metagenomes</taxon>
    </lineage>
</organism>
<sequence length="150" mass="17083">MPHRSGTRQINKIIVHNSDSEWGNAAIIDGWHRERGWSGIGYHFVILNGFQQNRGFYAGSEDGVVEDGRPLHKAGAHVKGENDDSIGICLIGKHHFSPEQLLQSLPKLLRRLLREYNLRAEDALFGHRDFSSHKTCPNFEVRHLLPLLEE</sequence>
<dbReference type="PANTHER" id="PTHR11022">
    <property type="entry name" value="PEPTIDOGLYCAN RECOGNITION PROTEIN"/>
    <property type="match status" value="1"/>
</dbReference>
<dbReference type="Gene3D" id="3.40.80.10">
    <property type="entry name" value="Peptidoglycan recognition protein-like"/>
    <property type="match status" value="1"/>
</dbReference>
<evidence type="ECO:0008006" key="5">
    <source>
        <dbReference type="Google" id="ProtNLM"/>
    </source>
</evidence>
<dbReference type="GO" id="GO:0009253">
    <property type="term" value="P:peptidoglycan catabolic process"/>
    <property type="evidence" value="ECO:0007669"/>
    <property type="project" value="InterPro"/>
</dbReference>
<comment type="caution">
    <text evidence="4">The sequence shown here is derived from an EMBL/GenBank/DDBJ whole genome shotgun (WGS) entry which is preliminary data.</text>
</comment>
<dbReference type="GO" id="GO:0008745">
    <property type="term" value="F:N-acetylmuramoyl-L-alanine amidase activity"/>
    <property type="evidence" value="ECO:0007669"/>
    <property type="project" value="InterPro"/>
</dbReference>
<dbReference type="CDD" id="cd06583">
    <property type="entry name" value="PGRP"/>
    <property type="match status" value="1"/>
</dbReference>
<dbReference type="InterPro" id="IPR015510">
    <property type="entry name" value="PGRP"/>
</dbReference>
<evidence type="ECO:0000259" key="2">
    <source>
        <dbReference type="SMART" id="SM00644"/>
    </source>
</evidence>
<dbReference type="InterPro" id="IPR036505">
    <property type="entry name" value="Amidase/PGRP_sf"/>
</dbReference>
<dbReference type="EMBL" id="LAZR01025626">
    <property type="protein sequence ID" value="KKL71329.1"/>
    <property type="molecule type" value="Genomic_DNA"/>
</dbReference>
<accession>A0A0F9EBL2</accession>
<gene>
    <name evidence="4" type="ORF">LCGC14_2096010</name>
</gene>
<comment type="similarity">
    <text evidence="1">Belongs to the N-acetylmuramoyl-L-alanine amidase 2 family.</text>
</comment>
<feature type="domain" description="Peptidoglycan recognition protein family" evidence="3">
    <location>
        <begin position="2"/>
        <end position="131"/>
    </location>
</feature>
<dbReference type="SUPFAM" id="SSF55846">
    <property type="entry name" value="N-acetylmuramoyl-L-alanine amidase-like"/>
    <property type="match status" value="1"/>
</dbReference>
<evidence type="ECO:0000259" key="3">
    <source>
        <dbReference type="SMART" id="SM00701"/>
    </source>
</evidence>
<dbReference type="InterPro" id="IPR002502">
    <property type="entry name" value="Amidase_domain"/>
</dbReference>
<name>A0A0F9EBL2_9ZZZZ</name>
<dbReference type="PANTHER" id="PTHR11022:SF41">
    <property type="entry name" value="PEPTIDOGLYCAN-RECOGNITION PROTEIN LC-RELATED"/>
    <property type="match status" value="1"/>
</dbReference>
<dbReference type="SMART" id="SM00644">
    <property type="entry name" value="Ami_2"/>
    <property type="match status" value="1"/>
</dbReference>
<dbReference type="AlphaFoldDB" id="A0A0F9EBL2"/>
<proteinExistence type="inferred from homology"/>
<dbReference type="Pfam" id="PF01510">
    <property type="entry name" value="Amidase_2"/>
    <property type="match status" value="1"/>
</dbReference>
<dbReference type="SMART" id="SM00701">
    <property type="entry name" value="PGRP"/>
    <property type="match status" value="1"/>
</dbReference>
<dbReference type="InterPro" id="IPR006619">
    <property type="entry name" value="PGRP_domain_met/bac"/>
</dbReference>